<evidence type="ECO:0000256" key="4">
    <source>
        <dbReference type="ARBA" id="ARBA00022840"/>
    </source>
</evidence>
<keyword evidence="8" id="KW-1185">Reference proteome</keyword>
<dbReference type="InterPro" id="IPR003439">
    <property type="entry name" value="ABC_transporter-like_ATP-bd"/>
</dbReference>
<organism evidence="7 8">
    <name type="scientific">Microbacterium horticulturae</name>
    <dbReference type="NCBI Taxonomy" id="3028316"/>
    <lineage>
        <taxon>Bacteria</taxon>
        <taxon>Bacillati</taxon>
        <taxon>Actinomycetota</taxon>
        <taxon>Actinomycetes</taxon>
        <taxon>Micrococcales</taxon>
        <taxon>Microbacteriaceae</taxon>
        <taxon>Microbacterium</taxon>
    </lineage>
</organism>
<feature type="compositionally biased region" description="Low complexity" evidence="5">
    <location>
        <begin position="332"/>
        <end position="361"/>
    </location>
</feature>
<dbReference type="RefSeq" id="WP_275277659.1">
    <property type="nucleotide sequence ID" value="NZ_CP119108.1"/>
</dbReference>
<dbReference type="PROSITE" id="PS50893">
    <property type="entry name" value="ABC_TRANSPORTER_2"/>
    <property type="match status" value="1"/>
</dbReference>
<reference evidence="7 8" key="1">
    <citation type="submission" date="2023-03" db="EMBL/GenBank/DDBJ databases">
        <title>Genome sequence of Microbacterium sp. KACC 23027.</title>
        <authorList>
            <person name="Kim S."/>
            <person name="Heo J."/>
            <person name="Kwon S.-W."/>
        </authorList>
    </citation>
    <scope>NUCLEOTIDE SEQUENCE [LARGE SCALE GENOMIC DNA]</scope>
    <source>
        <strain evidence="7 8">KACC 23027</strain>
    </source>
</reference>
<comment type="similarity">
    <text evidence="1">Belongs to the ABC transporter superfamily.</text>
</comment>
<keyword evidence="2" id="KW-0813">Transport</keyword>
<feature type="domain" description="ABC transporter" evidence="6">
    <location>
        <begin position="7"/>
        <end position="232"/>
    </location>
</feature>
<evidence type="ECO:0000256" key="5">
    <source>
        <dbReference type="SAM" id="MobiDB-lite"/>
    </source>
</evidence>
<dbReference type="SMART" id="SM00382">
    <property type="entry name" value="AAA"/>
    <property type="match status" value="1"/>
</dbReference>
<dbReference type="Proteomes" id="UP001214553">
    <property type="component" value="Chromosome"/>
</dbReference>
<name>A0ABY8BVY2_9MICO</name>
<evidence type="ECO:0000256" key="2">
    <source>
        <dbReference type="ARBA" id="ARBA00022448"/>
    </source>
</evidence>
<dbReference type="SUPFAM" id="SSF52540">
    <property type="entry name" value="P-loop containing nucleoside triphosphate hydrolases"/>
    <property type="match status" value="1"/>
</dbReference>
<protein>
    <submittedName>
        <fullName evidence="7">ATP-binding cassette domain-containing protein</fullName>
    </submittedName>
</protein>
<evidence type="ECO:0000259" key="6">
    <source>
        <dbReference type="PROSITE" id="PS50893"/>
    </source>
</evidence>
<dbReference type="EMBL" id="CP119108">
    <property type="protein sequence ID" value="WEG08329.1"/>
    <property type="molecule type" value="Genomic_DNA"/>
</dbReference>
<evidence type="ECO:0000256" key="3">
    <source>
        <dbReference type="ARBA" id="ARBA00022741"/>
    </source>
</evidence>
<evidence type="ECO:0000313" key="8">
    <source>
        <dbReference type="Proteomes" id="UP001214553"/>
    </source>
</evidence>
<keyword evidence="4 7" id="KW-0067">ATP-binding</keyword>
<evidence type="ECO:0000256" key="1">
    <source>
        <dbReference type="ARBA" id="ARBA00005417"/>
    </source>
</evidence>
<gene>
    <name evidence="7" type="ORF">PU630_13950</name>
</gene>
<dbReference type="Gene3D" id="3.40.50.300">
    <property type="entry name" value="P-loop containing nucleotide triphosphate hydrolases"/>
    <property type="match status" value="1"/>
</dbReference>
<dbReference type="InterPro" id="IPR017871">
    <property type="entry name" value="ABC_transporter-like_CS"/>
</dbReference>
<dbReference type="PANTHER" id="PTHR43335:SF4">
    <property type="entry name" value="ABC TRANSPORTER, ATP-BINDING PROTEIN"/>
    <property type="match status" value="1"/>
</dbReference>
<feature type="compositionally biased region" description="Acidic residues" evidence="5">
    <location>
        <begin position="439"/>
        <end position="457"/>
    </location>
</feature>
<accession>A0ABY8BVY2</accession>
<feature type="compositionally biased region" description="Low complexity" evidence="5">
    <location>
        <begin position="371"/>
        <end position="398"/>
    </location>
</feature>
<feature type="compositionally biased region" description="Basic and acidic residues" evidence="5">
    <location>
        <begin position="478"/>
        <end position="494"/>
    </location>
</feature>
<sequence length="553" mass="56606">MPEGQVLEFAGLSKRFGPVLAVDGLSARVEPGSVTGFLGPNGAGKTTTLRMLLGLVRASSGEATIGGVPYAKLDNPLQTVGAVLEASSFHPGRTAANHLKVLAQASGLPAARVDQALGTVGLADVAGRKVGGYSLGMRQRLGLAAALLGDPGVLVLDEPVNGLDPEGITWIRGLLQELARQGRTVLMSSHLLSEVQQTVDRLLIISNGRLVFQGGIEDLVDPIEYATVVDAPDRASLSAALESAGVPYEVLRSGLTVRNPDVAAVGRVAADAGVALSLLQRRGPALEEVFFELVNGLRVHPSARGAEEETVDAAAPAITEDEPATPDPEPGTPADVDAPAAAEAVAESEAPTESVAPAEAEAPTEAEAPAETEAVAAPESGVAPSPEPASESASDAQPEPAPHTASFAVAATGVIDIVPPTEPESTRETEPETASEPQSEAEPEPVSEPEPAAEPDPTEPSADRNEVVAGEPEELPPDDWRHEEKTQADRDADAFFHAFDGSSAAAPEAQTDPAEPDAAASDAAGTATPDADESAEDAASRPDDHSHDGGDGR</sequence>
<proteinExistence type="inferred from homology"/>
<dbReference type="GO" id="GO:0005524">
    <property type="term" value="F:ATP binding"/>
    <property type="evidence" value="ECO:0007669"/>
    <property type="project" value="UniProtKB-KW"/>
</dbReference>
<dbReference type="PANTHER" id="PTHR43335">
    <property type="entry name" value="ABC TRANSPORTER, ATP-BINDING PROTEIN"/>
    <property type="match status" value="1"/>
</dbReference>
<dbReference type="Pfam" id="PF00005">
    <property type="entry name" value="ABC_tran"/>
    <property type="match status" value="1"/>
</dbReference>
<keyword evidence="3" id="KW-0547">Nucleotide-binding</keyword>
<dbReference type="CDD" id="cd03268">
    <property type="entry name" value="ABC_BcrA_bacitracin_resist"/>
    <property type="match status" value="1"/>
</dbReference>
<dbReference type="PROSITE" id="PS00211">
    <property type="entry name" value="ABC_TRANSPORTER_1"/>
    <property type="match status" value="1"/>
</dbReference>
<feature type="compositionally biased region" description="Low complexity" evidence="5">
    <location>
        <begin position="495"/>
        <end position="529"/>
    </location>
</feature>
<dbReference type="InterPro" id="IPR003593">
    <property type="entry name" value="AAA+_ATPase"/>
</dbReference>
<feature type="region of interest" description="Disordered" evidence="5">
    <location>
        <begin position="320"/>
        <end position="553"/>
    </location>
</feature>
<feature type="compositionally biased region" description="Basic and acidic residues" evidence="5">
    <location>
        <begin position="538"/>
        <end position="553"/>
    </location>
</feature>
<evidence type="ECO:0000313" key="7">
    <source>
        <dbReference type="EMBL" id="WEG08329.1"/>
    </source>
</evidence>
<dbReference type="InterPro" id="IPR027417">
    <property type="entry name" value="P-loop_NTPase"/>
</dbReference>